<keyword evidence="2" id="KW-1185">Reference proteome</keyword>
<sequence length="462" mass="52436">MALRPASGWYRLPIEMQHRISELFATIPRLPPLLDNHFNNAPLEWGANSAAKLSERHFKNDVNCQMREIRRAMTVSKAWYEENRPYLHQVVEIQHSSDLLSLAKRLEVSNVLQNRLHNDSSITWTQSQDLSCTDSLRYVRRIIVSVDDSNRPYQRVGWTIARAVSVIVAACPRLEGLILLQANHMALQPEMVLDSLTNRSTSCLRSFSFLGLNIISVSQLAQILKGCPSLEELQITSPSAVSSEGMEIALRTMEGVKLSLVTLMWAMTDSGQVQTAQLLAAMEMPHLRDVMVARAPNVTGYNTPECITTAFCEFLKRHGKQIRFLQIEGNDDEPDNDYIADWLDLCPSLEDLILDPLLTVQFPAFVHYNLRRVGFIHFYKDWNPDRYLSIMEALITCCPQLTTFRCFDGEPLEHCTTTVETIQTSIAWSRPDIHSELVMPVASFCKEYGKGLEDANGMPMEC</sequence>
<dbReference type="InterPro" id="IPR032675">
    <property type="entry name" value="LRR_dom_sf"/>
</dbReference>
<dbReference type="SUPFAM" id="SSF52047">
    <property type="entry name" value="RNI-like"/>
    <property type="match status" value="1"/>
</dbReference>
<evidence type="ECO:0000313" key="1">
    <source>
        <dbReference type="EMBL" id="KZO91067.1"/>
    </source>
</evidence>
<dbReference type="AlphaFoldDB" id="A0A167GZF4"/>
<accession>A0A167GZF4</accession>
<dbReference type="Proteomes" id="UP000076738">
    <property type="component" value="Unassembled WGS sequence"/>
</dbReference>
<organism evidence="1 2">
    <name type="scientific">Calocera viscosa (strain TUFC12733)</name>
    <dbReference type="NCBI Taxonomy" id="1330018"/>
    <lineage>
        <taxon>Eukaryota</taxon>
        <taxon>Fungi</taxon>
        <taxon>Dikarya</taxon>
        <taxon>Basidiomycota</taxon>
        <taxon>Agaricomycotina</taxon>
        <taxon>Dacrymycetes</taxon>
        <taxon>Dacrymycetales</taxon>
        <taxon>Dacrymycetaceae</taxon>
        <taxon>Calocera</taxon>
    </lineage>
</organism>
<reference evidence="1 2" key="1">
    <citation type="journal article" date="2016" name="Mol. Biol. Evol.">
        <title>Comparative Genomics of Early-Diverging Mushroom-Forming Fungi Provides Insights into the Origins of Lignocellulose Decay Capabilities.</title>
        <authorList>
            <person name="Nagy L.G."/>
            <person name="Riley R."/>
            <person name="Tritt A."/>
            <person name="Adam C."/>
            <person name="Daum C."/>
            <person name="Floudas D."/>
            <person name="Sun H."/>
            <person name="Yadav J.S."/>
            <person name="Pangilinan J."/>
            <person name="Larsson K.H."/>
            <person name="Matsuura K."/>
            <person name="Barry K."/>
            <person name="Labutti K."/>
            <person name="Kuo R."/>
            <person name="Ohm R.A."/>
            <person name="Bhattacharya S.S."/>
            <person name="Shirouzu T."/>
            <person name="Yoshinaga Y."/>
            <person name="Martin F.M."/>
            <person name="Grigoriev I.V."/>
            <person name="Hibbett D.S."/>
        </authorList>
    </citation>
    <scope>NUCLEOTIDE SEQUENCE [LARGE SCALE GENOMIC DNA]</scope>
    <source>
        <strain evidence="1 2">TUFC12733</strain>
    </source>
</reference>
<dbReference type="Gene3D" id="3.80.10.10">
    <property type="entry name" value="Ribonuclease Inhibitor"/>
    <property type="match status" value="1"/>
</dbReference>
<proteinExistence type="predicted"/>
<protein>
    <recommendedName>
        <fullName evidence="3">F-box domain-containing protein</fullName>
    </recommendedName>
</protein>
<dbReference type="EMBL" id="KV417329">
    <property type="protein sequence ID" value="KZO91067.1"/>
    <property type="molecule type" value="Genomic_DNA"/>
</dbReference>
<name>A0A167GZF4_CALVF</name>
<gene>
    <name evidence="1" type="ORF">CALVIDRAFT_568530</name>
</gene>
<evidence type="ECO:0000313" key="2">
    <source>
        <dbReference type="Proteomes" id="UP000076738"/>
    </source>
</evidence>
<evidence type="ECO:0008006" key="3">
    <source>
        <dbReference type="Google" id="ProtNLM"/>
    </source>
</evidence>